<proteinExistence type="inferred from homology"/>
<feature type="zinc finger region" description="FLZ-type" evidence="4">
    <location>
        <begin position="296"/>
        <end position="340"/>
    </location>
</feature>
<dbReference type="InterPro" id="IPR007650">
    <property type="entry name" value="Zf-FLZ_dom"/>
</dbReference>
<name>A0A9D5AJ83_PEA</name>
<feature type="domain" description="FLZ-type" evidence="5">
    <location>
        <begin position="296"/>
        <end position="340"/>
    </location>
</feature>
<dbReference type="Gramene" id="Psat5g299120.1">
    <property type="protein sequence ID" value="Psat5g299120.1.cds"/>
    <property type="gene ID" value="Psat5g299120"/>
</dbReference>
<evidence type="ECO:0000256" key="4">
    <source>
        <dbReference type="PROSITE-ProRule" id="PRU01131"/>
    </source>
</evidence>
<dbReference type="AlphaFoldDB" id="A0A9D5AJ83"/>
<keyword evidence="2" id="KW-0479">Metal-binding</keyword>
<dbReference type="PANTHER" id="PTHR46868">
    <property type="entry name" value="FCS-LIKE ZINC FINGER 11"/>
    <property type="match status" value="1"/>
</dbReference>
<keyword evidence="3" id="KW-0863">Zinc-finger</keyword>
<gene>
    <name evidence="6" type="ORF">KIW84_058231</name>
</gene>
<evidence type="ECO:0000256" key="3">
    <source>
        <dbReference type="ARBA" id="ARBA00022771"/>
    </source>
</evidence>
<organism evidence="6 7">
    <name type="scientific">Pisum sativum</name>
    <name type="common">Garden pea</name>
    <name type="synonym">Lathyrus oleraceus</name>
    <dbReference type="NCBI Taxonomy" id="3888"/>
    <lineage>
        <taxon>Eukaryota</taxon>
        <taxon>Viridiplantae</taxon>
        <taxon>Streptophyta</taxon>
        <taxon>Embryophyta</taxon>
        <taxon>Tracheophyta</taxon>
        <taxon>Spermatophyta</taxon>
        <taxon>Magnoliopsida</taxon>
        <taxon>eudicotyledons</taxon>
        <taxon>Gunneridae</taxon>
        <taxon>Pentapetalae</taxon>
        <taxon>rosids</taxon>
        <taxon>fabids</taxon>
        <taxon>Fabales</taxon>
        <taxon>Fabaceae</taxon>
        <taxon>Papilionoideae</taxon>
        <taxon>50 kb inversion clade</taxon>
        <taxon>NPAAA clade</taxon>
        <taxon>Hologalegina</taxon>
        <taxon>IRL clade</taxon>
        <taxon>Fabeae</taxon>
        <taxon>Lathyrus</taxon>
    </lineage>
</organism>
<dbReference type="Pfam" id="PF04570">
    <property type="entry name" value="zf-FLZ"/>
    <property type="match status" value="1"/>
</dbReference>
<dbReference type="PROSITE" id="PS51795">
    <property type="entry name" value="ZF_FLZ"/>
    <property type="match status" value="1"/>
</dbReference>
<comment type="similarity">
    <text evidence="1">Belongs to the FLZ family.</text>
</comment>
<dbReference type="Gramene" id="Psat5g299120.2">
    <property type="protein sequence ID" value="Psat5g299120.2.cds"/>
    <property type="gene ID" value="Psat5g299120"/>
</dbReference>
<evidence type="ECO:0000256" key="1">
    <source>
        <dbReference type="ARBA" id="ARBA00009374"/>
    </source>
</evidence>
<dbReference type="Proteomes" id="UP001058974">
    <property type="component" value="Chromosome 5"/>
</dbReference>
<keyword evidence="7" id="KW-1185">Reference proteome</keyword>
<comment type="caution">
    <text evidence="6">The sequence shown here is derived from an EMBL/GenBank/DDBJ whole genome shotgun (WGS) entry which is preliminary data.</text>
</comment>
<evidence type="ECO:0000313" key="6">
    <source>
        <dbReference type="EMBL" id="KAI5414007.1"/>
    </source>
</evidence>
<evidence type="ECO:0000259" key="5">
    <source>
        <dbReference type="PROSITE" id="PS51795"/>
    </source>
</evidence>
<dbReference type="EMBL" id="JAMSHJ010000005">
    <property type="protein sequence ID" value="KAI5414007.1"/>
    <property type="molecule type" value="Genomic_DNA"/>
</dbReference>
<dbReference type="Gramene" id="Psat05G0823100-T1">
    <property type="protein sequence ID" value="KAI5414007.1"/>
    <property type="gene ID" value="KIW84_058231"/>
</dbReference>
<dbReference type="OrthoDB" id="1153198at2759"/>
<dbReference type="GO" id="GO:0008270">
    <property type="term" value="F:zinc ion binding"/>
    <property type="evidence" value="ECO:0007669"/>
    <property type="project" value="UniProtKB-KW"/>
</dbReference>
<dbReference type="Gramene" id="Psat5g299120.4">
    <property type="protein sequence ID" value="Psat5g299120.4.cds"/>
    <property type="gene ID" value="Psat5g299120"/>
</dbReference>
<dbReference type="InterPro" id="IPR044585">
    <property type="entry name" value="FLZ10/11"/>
</dbReference>
<evidence type="ECO:0000313" key="7">
    <source>
        <dbReference type="Proteomes" id="UP001058974"/>
    </source>
</evidence>
<dbReference type="PANTHER" id="PTHR46868:SF4">
    <property type="entry name" value="FLZ-TYPE DOMAIN-CONTAINING PROTEIN"/>
    <property type="match status" value="1"/>
</dbReference>
<sequence>MADSSSNFSLPSETISPRKICSSIFHASGSRIGVGVKNLPDFESVWSPTSPLDCRLFSNLSNVFGVKSSRKTEHKKPFDGSKVGLGIITSLVNETKSSNEILGEFQRKNIIFGSEVKNGILQFSNKNLESLASCLKTNSLPKNYVISLPSETKSRLSEVERFDDDVNWESLPDSSRPSSLINLTQSSNSGTDDLFVEVTSATSSFAPVMNRNSPVDDSLKIKSCPLPIYVGSLSAKEIELSEDYTCIISHGPNPKRTHIFGDCILECDNNDFTEFSKKEEPAFKSSQESAPHRFDSVTSFCYSCSKKLDEEEDIYAYSEEKAFCSFKCRSEEIFAEDEMEKTCTNSEELSPNSSYHDDIFLMALQVSK</sequence>
<keyword evidence="3" id="KW-0862">Zinc</keyword>
<reference evidence="6 7" key="1">
    <citation type="journal article" date="2022" name="Nat. Genet.">
        <title>Improved pea reference genome and pan-genome highlight genomic features and evolutionary characteristics.</title>
        <authorList>
            <person name="Yang T."/>
            <person name="Liu R."/>
            <person name="Luo Y."/>
            <person name="Hu S."/>
            <person name="Wang D."/>
            <person name="Wang C."/>
            <person name="Pandey M.K."/>
            <person name="Ge S."/>
            <person name="Xu Q."/>
            <person name="Li N."/>
            <person name="Li G."/>
            <person name="Huang Y."/>
            <person name="Saxena R.K."/>
            <person name="Ji Y."/>
            <person name="Li M."/>
            <person name="Yan X."/>
            <person name="He Y."/>
            <person name="Liu Y."/>
            <person name="Wang X."/>
            <person name="Xiang C."/>
            <person name="Varshney R.K."/>
            <person name="Ding H."/>
            <person name="Gao S."/>
            <person name="Zong X."/>
        </authorList>
    </citation>
    <scope>NUCLEOTIDE SEQUENCE [LARGE SCALE GENOMIC DNA]</scope>
    <source>
        <strain evidence="6 7">cv. Zhongwan 6</strain>
    </source>
</reference>
<accession>A0A9D5AJ83</accession>
<dbReference type="Gramene" id="PSAT_LOCUS19217-2">
    <property type="protein sequence ID" value="CAL5199866.1"/>
    <property type="gene ID" value="PSAT_LOCUS19217"/>
</dbReference>
<protein>
    <recommendedName>
        <fullName evidence="5">FLZ-type domain-containing protein</fullName>
    </recommendedName>
</protein>
<evidence type="ECO:0000256" key="2">
    <source>
        <dbReference type="ARBA" id="ARBA00022723"/>
    </source>
</evidence>